<feature type="compositionally biased region" description="Low complexity" evidence="1">
    <location>
        <begin position="144"/>
        <end position="154"/>
    </location>
</feature>
<feature type="compositionally biased region" description="Low complexity" evidence="1">
    <location>
        <begin position="39"/>
        <end position="53"/>
    </location>
</feature>
<evidence type="ECO:0000313" key="3">
    <source>
        <dbReference type="Proteomes" id="UP000694382"/>
    </source>
</evidence>
<dbReference type="AlphaFoldDB" id="A0A8C3MBY5"/>
<reference evidence="2" key="1">
    <citation type="submission" date="2020-02" db="EMBL/GenBank/DDBJ databases">
        <authorList>
            <person name="Enbody D E."/>
            <person name="Pettersson E M."/>
        </authorList>
    </citation>
    <scope>NUCLEOTIDE SEQUENCE [LARGE SCALE GENOMIC DNA]</scope>
</reference>
<reference evidence="2" key="2">
    <citation type="submission" date="2025-08" db="UniProtKB">
        <authorList>
            <consortium name="Ensembl"/>
        </authorList>
    </citation>
    <scope>IDENTIFICATION</scope>
</reference>
<dbReference type="Proteomes" id="UP000694382">
    <property type="component" value="Chromosome 4"/>
</dbReference>
<name>A0A8C3MBY5_GEOPR</name>
<reference evidence="2" key="3">
    <citation type="submission" date="2025-09" db="UniProtKB">
        <authorList>
            <consortium name="Ensembl"/>
        </authorList>
    </citation>
    <scope>IDENTIFICATION</scope>
</reference>
<dbReference type="Ensembl" id="ENSCPVT00000003980.2">
    <property type="protein sequence ID" value="ENSCPVP00000003840.2"/>
    <property type="gene ID" value="ENSCPVG00000002826.2"/>
</dbReference>
<feature type="compositionally biased region" description="Basic and acidic residues" evidence="1">
    <location>
        <begin position="108"/>
        <end position="129"/>
    </location>
</feature>
<feature type="compositionally biased region" description="Low complexity" evidence="1">
    <location>
        <begin position="88"/>
        <end position="104"/>
    </location>
</feature>
<keyword evidence="3" id="KW-1185">Reference proteome</keyword>
<protein>
    <submittedName>
        <fullName evidence="2">Uncharacterized protein</fullName>
    </submittedName>
</protein>
<sequence>GERELPRRLRRLHHAPHDHPLQWQRVRRAHQPLQDLVHGSGRIGRAAAAAGQTRPRRGPPPPPPPPPRPSRRPAAQCRRSPRGPRGSGPPLAQVAATATASAPLPGDPDGRDGTPDLTRKRRPREREAGLKGAGGAWRRRRLFRSTLRPPMANGERARGGGGAGREGTEGLLQRESLGRAAWGEGLGCRERL</sequence>
<accession>A0A8U8ASK5</accession>
<proteinExistence type="predicted"/>
<evidence type="ECO:0000313" key="2">
    <source>
        <dbReference type="Ensembl" id="ENSCPVP00000003840.2"/>
    </source>
</evidence>
<accession>A0A8C3MBY5</accession>
<feature type="compositionally biased region" description="Pro residues" evidence="1">
    <location>
        <begin position="58"/>
        <end position="68"/>
    </location>
</feature>
<evidence type="ECO:0000256" key="1">
    <source>
        <dbReference type="SAM" id="MobiDB-lite"/>
    </source>
</evidence>
<organism evidence="2 3">
    <name type="scientific">Geospiza parvula</name>
    <name type="common">Small tree-finch</name>
    <name type="synonym">Camarhynchus parvulus</name>
    <dbReference type="NCBI Taxonomy" id="87175"/>
    <lineage>
        <taxon>Eukaryota</taxon>
        <taxon>Metazoa</taxon>
        <taxon>Chordata</taxon>
        <taxon>Craniata</taxon>
        <taxon>Vertebrata</taxon>
        <taxon>Euteleostomi</taxon>
        <taxon>Archelosauria</taxon>
        <taxon>Archosauria</taxon>
        <taxon>Dinosauria</taxon>
        <taxon>Saurischia</taxon>
        <taxon>Theropoda</taxon>
        <taxon>Coelurosauria</taxon>
        <taxon>Aves</taxon>
        <taxon>Neognathae</taxon>
        <taxon>Neoaves</taxon>
        <taxon>Telluraves</taxon>
        <taxon>Australaves</taxon>
        <taxon>Passeriformes</taxon>
        <taxon>Thraupidae</taxon>
        <taxon>Camarhynchus</taxon>
    </lineage>
</organism>
<feature type="region of interest" description="Disordered" evidence="1">
    <location>
        <begin position="1"/>
        <end position="178"/>
    </location>
</feature>